<organism evidence="1">
    <name type="scientific">Lygus hesperus</name>
    <name type="common">Western plant bug</name>
    <dbReference type="NCBI Taxonomy" id="30085"/>
    <lineage>
        <taxon>Eukaryota</taxon>
        <taxon>Metazoa</taxon>
        <taxon>Ecdysozoa</taxon>
        <taxon>Arthropoda</taxon>
        <taxon>Hexapoda</taxon>
        <taxon>Insecta</taxon>
        <taxon>Pterygota</taxon>
        <taxon>Neoptera</taxon>
        <taxon>Paraneoptera</taxon>
        <taxon>Hemiptera</taxon>
        <taxon>Heteroptera</taxon>
        <taxon>Panheteroptera</taxon>
        <taxon>Cimicomorpha</taxon>
        <taxon>Miridae</taxon>
        <taxon>Mirini</taxon>
        <taxon>Lygus</taxon>
    </lineage>
</organism>
<dbReference type="AlphaFoldDB" id="A0A146L177"/>
<reference evidence="1" key="1">
    <citation type="journal article" date="2016" name="Gigascience">
        <title>De novo construction of an expanded transcriptome assembly for the western tarnished plant bug, Lygus hesperus.</title>
        <authorList>
            <person name="Tassone E.E."/>
            <person name="Geib S.M."/>
            <person name="Hall B."/>
            <person name="Fabrick J.A."/>
            <person name="Brent C.S."/>
            <person name="Hull J.J."/>
        </authorList>
    </citation>
    <scope>NUCLEOTIDE SEQUENCE</scope>
</reference>
<evidence type="ECO:0000313" key="1">
    <source>
        <dbReference type="EMBL" id="JAQ01505.1"/>
    </source>
</evidence>
<feature type="non-terminal residue" evidence="1">
    <location>
        <position position="127"/>
    </location>
</feature>
<dbReference type="EMBL" id="GDHC01017124">
    <property type="protein sequence ID" value="JAQ01505.1"/>
    <property type="molecule type" value="Transcribed_RNA"/>
</dbReference>
<accession>A0A146L177</accession>
<proteinExistence type="predicted"/>
<name>A0A146L177_LYGHE</name>
<sequence>MVTIIAHTMCKAKKLLSQITKCITQMINVKNKKDRIFSRFSLCPPRRHLCLPPCHKQVKYYLTHVSGHAQVVLVVQTACYNRYLGMNNANTQINFKALSTHPTNQTSRERNKEITLLSFQTTTTTTT</sequence>
<gene>
    <name evidence="1" type="ORF">g.6243</name>
</gene>
<protein>
    <submittedName>
        <fullName evidence="1">Uncharacterized protein</fullName>
    </submittedName>
</protein>